<dbReference type="EMBL" id="UINC01130249">
    <property type="protein sequence ID" value="SVD11193.1"/>
    <property type="molecule type" value="Genomic_DNA"/>
</dbReference>
<dbReference type="GO" id="GO:0005509">
    <property type="term" value="F:calcium ion binding"/>
    <property type="evidence" value="ECO:0007669"/>
    <property type="project" value="InterPro"/>
</dbReference>
<dbReference type="AlphaFoldDB" id="A0A382SMZ8"/>
<dbReference type="NCBIfam" id="NF012211">
    <property type="entry name" value="tand_rpt_95"/>
    <property type="match status" value="3"/>
</dbReference>
<dbReference type="InterPro" id="IPR013783">
    <property type="entry name" value="Ig-like_fold"/>
</dbReference>
<feature type="domain" description="Cadherin-like" evidence="1">
    <location>
        <begin position="20"/>
        <end position="107"/>
    </location>
</feature>
<name>A0A382SMZ8_9ZZZZ</name>
<dbReference type="Gene3D" id="2.60.40.2810">
    <property type="match status" value="1"/>
</dbReference>
<organism evidence="2">
    <name type="scientific">marine metagenome</name>
    <dbReference type="NCBI Taxonomy" id="408172"/>
    <lineage>
        <taxon>unclassified sequences</taxon>
        <taxon>metagenomes</taxon>
        <taxon>ecological metagenomes</taxon>
    </lineage>
</organism>
<sequence>FDGELYSDAAMVNISIDGENDWPELAFIGNQETSEDTSLVLTLEASDVDSPELIFSASSDNESVAVSIAGDLLTMAPAPNYFGTANITVTVNDGFLTDAETFMLTVTSVNDLPTIVLPESFTFAEDGSLVEDFAGYIDDIDGDVLILTVSDNENVTVQIDDLVVTFGTLPDFNGSEAVTFTVDDSQDLSFASDNMDIIIFPVNDAPVLEEIRDQQTTENQILLFDIIATDVDGDEIFIEAESDTSAVEAKMVQGQLKLTPALNWNGTAEITVTVSDGFLSDSETFTLTVTSVNNPPIVESLRIDTNEDE</sequence>
<dbReference type="Pfam" id="PF17963">
    <property type="entry name" value="Big_9"/>
    <property type="match status" value="2"/>
</dbReference>
<feature type="non-terminal residue" evidence="2">
    <location>
        <position position="309"/>
    </location>
</feature>
<reference evidence="2" key="1">
    <citation type="submission" date="2018-05" db="EMBL/GenBank/DDBJ databases">
        <authorList>
            <person name="Lanie J.A."/>
            <person name="Ng W.-L."/>
            <person name="Kazmierczak K.M."/>
            <person name="Andrzejewski T.M."/>
            <person name="Davidsen T.M."/>
            <person name="Wayne K.J."/>
            <person name="Tettelin H."/>
            <person name="Glass J.I."/>
            <person name="Rusch D."/>
            <person name="Podicherti R."/>
            <person name="Tsui H.-C.T."/>
            <person name="Winkler M.E."/>
        </authorList>
    </citation>
    <scope>NUCLEOTIDE SEQUENCE</scope>
</reference>
<dbReference type="Pfam" id="PF17892">
    <property type="entry name" value="Cadherin_5"/>
    <property type="match status" value="1"/>
</dbReference>
<dbReference type="Gene3D" id="2.60.40.10">
    <property type="entry name" value="Immunoglobulins"/>
    <property type="match status" value="1"/>
</dbReference>
<feature type="non-terminal residue" evidence="2">
    <location>
        <position position="1"/>
    </location>
</feature>
<evidence type="ECO:0000259" key="1">
    <source>
        <dbReference type="Pfam" id="PF17892"/>
    </source>
</evidence>
<accession>A0A382SMZ8</accession>
<gene>
    <name evidence="2" type="ORF">METZ01_LOCUS364047</name>
</gene>
<proteinExistence type="predicted"/>
<dbReference type="GO" id="GO:0016020">
    <property type="term" value="C:membrane"/>
    <property type="evidence" value="ECO:0007669"/>
    <property type="project" value="InterPro"/>
</dbReference>
<dbReference type="InterPro" id="IPR015919">
    <property type="entry name" value="Cadherin-like_sf"/>
</dbReference>
<protein>
    <recommendedName>
        <fullName evidence="1">Cadherin-like domain-containing protein</fullName>
    </recommendedName>
</protein>
<dbReference type="SUPFAM" id="SSF49313">
    <property type="entry name" value="Cadherin-like"/>
    <property type="match status" value="1"/>
</dbReference>
<evidence type="ECO:0000313" key="2">
    <source>
        <dbReference type="EMBL" id="SVD11193.1"/>
    </source>
</evidence>
<dbReference type="InterPro" id="IPR041690">
    <property type="entry name" value="Cadherin_5"/>
</dbReference>